<dbReference type="WBParaSite" id="PS1159_v2.g4749.t1">
    <property type="protein sequence ID" value="PS1159_v2.g4749.t1"/>
    <property type="gene ID" value="PS1159_v2.g4749"/>
</dbReference>
<evidence type="ECO:0000313" key="2">
    <source>
        <dbReference type="WBParaSite" id="PS1159_v2.g4749.t1"/>
    </source>
</evidence>
<proteinExistence type="predicted"/>
<evidence type="ECO:0000313" key="1">
    <source>
        <dbReference type="Proteomes" id="UP000887580"/>
    </source>
</evidence>
<organism evidence="1 2">
    <name type="scientific">Panagrolaimus sp. PS1159</name>
    <dbReference type="NCBI Taxonomy" id="55785"/>
    <lineage>
        <taxon>Eukaryota</taxon>
        <taxon>Metazoa</taxon>
        <taxon>Ecdysozoa</taxon>
        <taxon>Nematoda</taxon>
        <taxon>Chromadorea</taxon>
        <taxon>Rhabditida</taxon>
        <taxon>Tylenchina</taxon>
        <taxon>Panagrolaimomorpha</taxon>
        <taxon>Panagrolaimoidea</taxon>
        <taxon>Panagrolaimidae</taxon>
        <taxon>Panagrolaimus</taxon>
    </lineage>
</organism>
<name>A0AC35GFS2_9BILA</name>
<reference evidence="2" key="1">
    <citation type="submission" date="2022-11" db="UniProtKB">
        <authorList>
            <consortium name="WormBaseParasite"/>
        </authorList>
    </citation>
    <scope>IDENTIFICATION</scope>
</reference>
<dbReference type="Proteomes" id="UP000887580">
    <property type="component" value="Unplaced"/>
</dbReference>
<protein>
    <submittedName>
        <fullName evidence="2">Uncharacterized protein</fullName>
    </submittedName>
</protein>
<sequence>MNNIGREINDLLREHSSPGRSHRIPQRRIKRLLLTRRYKDTNVYNDLGIRVTGGKKLPNGDLGAFVTSVNRGKPFETLFEIQEGDQVLEWNGIILNGRTFEEVERIIASSKGEIEIIIKSNNGQEPQPFPKAENVYDNVSDNVRQAARRYPNDKSFWQTRSEAPPVPAHRSLSPNYYGNSESNMMLPYDSQRQYYPKSLRDGLGSIQIALSYDQVNSILLVTVVSARSLRCREYNNTIIAPNPFVKVYLLPGRKVSNKRRTKYISNTANPEWHQTVEYLVNFHDIPSYYLELTVWNYDKYNDNICLGQVNLSLSDNSLFNNMTRSYPLQSPDQASVIHGLNNTPAAPTTRLRTQSYYNPSSLDLGYPAIC</sequence>
<accession>A0AC35GFS2</accession>